<dbReference type="SUPFAM" id="SSF51004">
    <property type="entry name" value="C-terminal (heme d1) domain of cytochrome cd1-nitrite reductase"/>
    <property type="match status" value="1"/>
</dbReference>
<sequence length="154" mass="16883">MRRSVHRGSLPLRPRASWRPQLGGAIALHRTGRYAYVVNRAHPVPDGSDNPAVCGENSVVVFDLDAQTGEPREIQRVALNGLHARCLTLSPDGKVLVAALRQSGRIMHDNGRIVECTAGFAAFHIADTGHLTFIRQDVVDVGRNQLFWADFAPI</sequence>
<dbReference type="EMBL" id="NEVS01000001">
    <property type="protein sequence ID" value="OZI66531.1"/>
    <property type="molecule type" value="Genomic_DNA"/>
</dbReference>
<proteinExistence type="inferred from homology"/>
<protein>
    <recommendedName>
        <fullName evidence="5">SMP-30/Gluconolactonase/LRE-like region domain-containing protein</fullName>
    </recommendedName>
</protein>
<dbReference type="PANTHER" id="PTHR30344">
    <property type="entry name" value="6-PHOSPHOGLUCONOLACTONASE-RELATED"/>
    <property type="match status" value="1"/>
</dbReference>
<dbReference type="RefSeq" id="WP_094839738.1">
    <property type="nucleotide sequence ID" value="NZ_NEVS01000001.1"/>
</dbReference>
<dbReference type="GO" id="GO:0006006">
    <property type="term" value="P:glucose metabolic process"/>
    <property type="evidence" value="ECO:0007669"/>
    <property type="project" value="UniProtKB-KW"/>
</dbReference>
<dbReference type="GO" id="GO:0017057">
    <property type="term" value="F:6-phosphogluconolactonase activity"/>
    <property type="evidence" value="ECO:0007669"/>
    <property type="project" value="TreeGrafter"/>
</dbReference>
<evidence type="ECO:0000256" key="1">
    <source>
        <dbReference type="ARBA" id="ARBA00005564"/>
    </source>
</evidence>
<accession>A0A261UY54</accession>
<evidence type="ECO:0000313" key="3">
    <source>
        <dbReference type="EMBL" id="OZI66531.1"/>
    </source>
</evidence>
<dbReference type="InterPro" id="IPR019405">
    <property type="entry name" value="Lactonase_7-beta_prop"/>
</dbReference>
<keyword evidence="2" id="KW-0313">Glucose metabolism</keyword>
<dbReference type="PANTHER" id="PTHR30344:SF1">
    <property type="entry name" value="6-PHOSPHOGLUCONOLACTONASE"/>
    <property type="match status" value="1"/>
</dbReference>
<dbReference type="InterPro" id="IPR050282">
    <property type="entry name" value="Cycloisomerase_2"/>
</dbReference>
<reference evidence="4" key="1">
    <citation type="submission" date="2017-05" db="EMBL/GenBank/DDBJ databases">
        <title>Complete and WGS of Bordetella genogroups.</title>
        <authorList>
            <person name="Spilker T."/>
            <person name="Lipuma J."/>
        </authorList>
    </citation>
    <scope>NUCLEOTIDE SEQUENCE [LARGE SCALE GENOMIC DNA]</scope>
    <source>
        <strain evidence="4">AU8856</strain>
    </source>
</reference>
<dbReference type="Pfam" id="PF10282">
    <property type="entry name" value="Lactonase"/>
    <property type="match status" value="1"/>
</dbReference>
<evidence type="ECO:0008006" key="5">
    <source>
        <dbReference type="Google" id="ProtNLM"/>
    </source>
</evidence>
<dbReference type="Proteomes" id="UP000215767">
    <property type="component" value="Unassembled WGS sequence"/>
</dbReference>
<dbReference type="InterPro" id="IPR011048">
    <property type="entry name" value="Haem_d1_sf"/>
</dbReference>
<evidence type="ECO:0000256" key="2">
    <source>
        <dbReference type="ARBA" id="ARBA00022526"/>
    </source>
</evidence>
<comment type="similarity">
    <text evidence="1">Belongs to the cycloisomerase 2 family.</text>
</comment>
<gene>
    <name evidence="3" type="ORF">CAL28_01990</name>
</gene>
<keyword evidence="4" id="KW-1185">Reference proteome</keyword>
<dbReference type="Gene3D" id="2.130.10.10">
    <property type="entry name" value="YVTN repeat-like/Quinoprotein amine dehydrogenase"/>
    <property type="match status" value="1"/>
</dbReference>
<dbReference type="AlphaFoldDB" id="A0A261UY54"/>
<name>A0A261UY54_9BORD</name>
<organism evidence="3 4">
    <name type="scientific">Bordetella genomosp. 11</name>
    <dbReference type="NCBI Taxonomy" id="1416808"/>
    <lineage>
        <taxon>Bacteria</taxon>
        <taxon>Pseudomonadati</taxon>
        <taxon>Pseudomonadota</taxon>
        <taxon>Betaproteobacteria</taxon>
        <taxon>Burkholderiales</taxon>
        <taxon>Alcaligenaceae</taxon>
        <taxon>Bordetella</taxon>
    </lineage>
</organism>
<dbReference type="OrthoDB" id="9790815at2"/>
<comment type="caution">
    <text evidence="3">The sequence shown here is derived from an EMBL/GenBank/DDBJ whole genome shotgun (WGS) entry which is preliminary data.</text>
</comment>
<dbReference type="InterPro" id="IPR015943">
    <property type="entry name" value="WD40/YVTN_repeat-like_dom_sf"/>
</dbReference>
<keyword evidence="2" id="KW-0119">Carbohydrate metabolism</keyword>
<evidence type="ECO:0000313" key="4">
    <source>
        <dbReference type="Proteomes" id="UP000215767"/>
    </source>
</evidence>